<accession>E3T5S7</accession>
<feature type="domain" description="RING-type" evidence="7">
    <location>
        <begin position="547"/>
        <end position="586"/>
    </location>
</feature>
<dbReference type="InterPro" id="IPR050628">
    <property type="entry name" value="SNF2_RAD54_helicase_TF"/>
</dbReference>
<evidence type="ECO:0000259" key="7">
    <source>
        <dbReference type="PROSITE" id="PS50089"/>
    </source>
</evidence>
<keyword evidence="5" id="KW-0862">Zinc</keyword>
<reference evidence="9 10" key="1">
    <citation type="journal article" date="2010" name="Proc. Natl. Acad. Sci. U.S.A.">
        <title>Giant virus with a remarkable complement of genes infects marine zooplankton.</title>
        <authorList>
            <person name="Fischer M.G."/>
            <person name="Allen M.J."/>
            <person name="Wilson W.H."/>
            <person name="Suttle C.A."/>
        </authorList>
    </citation>
    <scope>NUCLEOTIDE SEQUENCE [LARGE SCALE GENOMIC DNA]</scope>
    <source>
        <strain evidence="9 10">BV-PW1</strain>
    </source>
</reference>
<dbReference type="GO" id="GO:0005524">
    <property type="term" value="F:ATP binding"/>
    <property type="evidence" value="ECO:0007669"/>
    <property type="project" value="UniProtKB-KW"/>
</dbReference>
<dbReference type="Pfam" id="PF00176">
    <property type="entry name" value="SNF2-rel_dom"/>
    <property type="match status" value="1"/>
</dbReference>
<evidence type="ECO:0000259" key="8">
    <source>
        <dbReference type="PROSITE" id="PS51192"/>
    </source>
</evidence>
<dbReference type="GO" id="GO:0004386">
    <property type="term" value="F:helicase activity"/>
    <property type="evidence" value="ECO:0007669"/>
    <property type="project" value="UniProtKB-KW"/>
</dbReference>
<evidence type="ECO:0000256" key="6">
    <source>
        <dbReference type="SAM" id="Coils"/>
    </source>
</evidence>
<keyword evidence="5" id="KW-0479">Metal-binding</keyword>
<keyword evidence="1" id="KW-0547">Nucleotide-binding</keyword>
<dbReference type="SUPFAM" id="SSF57850">
    <property type="entry name" value="RING/U-box"/>
    <property type="match status" value="1"/>
</dbReference>
<dbReference type="GO" id="GO:0006281">
    <property type="term" value="P:DNA repair"/>
    <property type="evidence" value="ECO:0007669"/>
    <property type="project" value="TreeGrafter"/>
</dbReference>
<dbReference type="GeneID" id="9887909"/>
<dbReference type="SUPFAM" id="SSF52540">
    <property type="entry name" value="P-loop containing nucleoside triphosphate hydrolases"/>
    <property type="match status" value="2"/>
</dbReference>
<evidence type="ECO:0000313" key="10">
    <source>
        <dbReference type="Proteomes" id="UP000029781"/>
    </source>
</evidence>
<dbReference type="SMART" id="SM00184">
    <property type="entry name" value="RING"/>
    <property type="match status" value="1"/>
</dbReference>
<name>E3T5S7_CROVB</name>
<evidence type="ECO:0000256" key="2">
    <source>
        <dbReference type="ARBA" id="ARBA00022801"/>
    </source>
</evidence>
<sequence length="737" mass="86494">MTSENTYMIYRMMLNGYSVDKQFRSLPNEFTHQFYSMFDTKFIDKQIKENKVIQDYTPLITDDDCIKNIKELAKIHSSQFPTFESYLIIFTNQKVDCVFSVLFYKITNVHLIVPSMFSKSSEHMNHELLGLFHNHIKYQNMQVGFTSNIINSFIDNIIAKLSEERFYDLKTYSFFDDLKLPLYNYQIDNVNWMINREKDGFSFPMIFDKLLKFPDGRYLNYDKQKFLTDSEFMATNVFNFKGGIIMDDVGIGKTVQMLSLVKHDPSVKTAILVPTHLEEHWNKQMVKHFATPFTNVTIVPFDKIISIDSSYDRLIIDEIHEIFTLKLDTVLFMLPKIKFRWGLSATPFPEGVKNISDILKYLMWDTSINPFYIKSYHLLPIWYNLLRSNTHASVRDQVNIDSITEKNHFIHLLPMERNIYNTEKMHHSENLTKLRMICCNFHMIFDDIEPDNLVSKSHFINTTIETYKKNYEAEQSTRDLLIKNIKELEETLEQYKLKGTTFYPVFKELSDSLIHYKHKLTNQLLRVESTKAQYEHISSCLEDSEECPICMDELPESFYVTKCKHFFCKSCFDMCIKPQSKCAVCKTIIGANDFKYVNGADMFQTSSKISQIIKILNETDEKFIIYTQFPEIVHNLVEILNKLNIKTTVLKKGSLVDFSVDTRVVVASSTTESSGIDLTYFNNMIIFEPYVHNYLYMKSYEKQIIGRINRIGQTKHCNVHRLISTDTIESDIYAEGL</sequence>
<evidence type="ECO:0000256" key="5">
    <source>
        <dbReference type="PROSITE-ProRule" id="PRU00175"/>
    </source>
</evidence>
<protein>
    <submittedName>
        <fullName evidence="9">Putative superfamily II helicase</fullName>
    </submittedName>
</protein>
<dbReference type="InterPro" id="IPR049730">
    <property type="entry name" value="SNF2/RAD54-like_C"/>
</dbReference>
<gene>
    <name evidence="9" type="ORF">crov506</name>
</gene>
<dbReference type="Gene3D" id="3.40.50.300">
    <property type="entry name" value="P-loop containing nucleotide triphosphate hydrolases"/>
    <property type="match status" value="2"/>
</dbReference>
<feature type="coiled-coil region" evidence="6">
    <location>
        <begin position="471"/>
        <end position="498"/>
    </location>
</feature>
<dbReference type="PROSITE" id="PS51192">
    <property type="entry name" value="HELICASE_ATP_BIND_1"/>
    <property type="match status" value="1"/>
</dbReference>
<dbReference type="Proteomes" id="UP000029781">
    <property type="component" value="Segment"/>
</dbReference>
<keyword evidence="3 9" id="KW-0347">Helicase</keyword>
<feature type="domain" description="Helicase ATP-binding" evidence="8">
    <location>
        <begin position="234"/>
        <end position="365"/>
    </location>
</feature>
<evidence type="ECO:0000313" key="9">
    <source>
        <dbReference type="EMBL" id="ADO67540.1"/>
    </source>
</evidence>
<keyword evidence="4" id="KW-0067">ATP-binding</keyword>
<dbReference type="InterPro" id="IPR001841">
    <property type="entry name" value="Znf_RING"/>
</dbReference>
<dbReference type="PANTHER" id="PTHR45626">
    <property type="entry name" value="TRANSCRIPTION TERMINATION FACTOR 2-RELATED"/>
    <property type="match status" value="1"/>
</dbReference>
<dbReference type="Pfam" id="PF13923">
    <property type="entry name" value="zf-C3HC4_2"/>
    <property type="match status" value="1"/>
</dbReference>
<proteinExistence type="predicted"/>
<evidence type="ECO:0000256" key="3">
    <source>
        <dbReference type="ARBA" id="ARBA00022806"/>
    </source>
</evidence>
<evidence type="ECO:0000256" key="1">
    <source>
        <dbReference type="ARBA" id="ARBA00022741"/>
    </source>
</evidence>
<dbReference type="RefSeq" id="YP_003970139.1">
    <property type="nucleotide sequence ID" value="NC_014637.1"/>
</dbReference>
<keyword evidence="6" id="KW-0175">Coiled coil</keyword>
<evidence type="ECO:0000256" key="4">
    <source>
        <dbReference type="ARBA" id="ARBA00022840"/>
    </source>
</evidence>
<dbReference type="SMART" id="SM00487">
    <property type="entry name" value="DEXDc"/>
    <property type="match status" value="1"/>
</dbReference>
<keyword evidence="5" id="KW-0863">Zinc-finger</keyword>
<dbReference type="GO" id="GO:0008270">
    <property type="term" value="F:zinc ion binding"/>
    <property type="evidence" value="ECO:0007669"/>
    <property type="project" value="UniProtKB-KW"/>
</dbReference>
<dbReference type="GO" id="GO:0008094">
    <property type="term" value="F:ATP-dependent activity, acting on DNA"/>
    <property type="evidence" value="ECO:0007669"/>
    <property type="project" value="TreeGrafter"/>
</dbReference>
<organism evidence="9 10">
    <name type="scientific">Cafeteria roenbergensis virus (strain BV-PW1)</name>
    <name type="common">CroV</name>
    <dbReference type="NCBI Taxonomy" id="693272"/>
    <lineage>
        <taxon>Viruses</taxon>
        <taxon>Varidnaviria</taxon>
        <taxon>Bamfordvirae</taxon>
        <taxon>Nucleocytoviricota</taxon>
        <taxon>Megaviricetes</taxon>
        <taxon>Imitervirales</taxon>
        <taxon>Mimiviridae</taxon>
        <taxon>Aliimimivirinae</taxon>
        <taxon>Rheavirus</taxon>
        <taxon>Rheavirus sinusmexicani</taxon>
    </lineage>
</organism>
<keyword evidence="2" id="KW-0378">Hydrolase</keyword>
<dbReference type="GO" id="GO:0016787">
    <property type="term" value="F:hydrolase activity"/>
    <property type="evidence" value="ECO:0007669"/>
    <property type="project" value="UniProtKB-KW"/>
</dbReference>
<dbReference type="CDD" id="cd18793">
    <property type="entry name" value="SF2_C_SNF"/>
    <property type="match status" value="1"/>
</dbReference>
<dbReference type="PROSITE" id="PS50089">
    <property type="entry name" value="ZF_RING_2"/>
    <property type="match status" value="1"/>
</dbReference>
<dbReference type="InterPro" id="IPR000330">
    <property type="entry name" value="SNF2_N"/>
</dbReference>
<dbReference type="KEGG" id="vg:9887909"/>
<dbReference type="Gene3D" id="3.30.40.10">
    <property type="entry name" value="Zinc/RING finger domain, C3HC4 (zinc finger)"/>
    <property type="match status" value="1"/>
</dbReference>
<organismHost>
    <name type="scientific">Cafeteria roenbergensis</name>
    <name type="common">Marine flagellate</name>
    <dbReference type="NCBI Taxonomy" id="33653"/>
</organismHost>
<dbReference type="InterPro" id="IPR027417">
    <property type="entry name" value="P-loop_NTPase"/>
</dbReference>
<dbReference type="InterPro" id="IPR013083">
    <property type="entry name" value="Znf_RING/FYVE/PHD"/>
</dbReference>
<dbReference type="EMBL" id="GU244497">
    <property type="protein sequence ID" value="ADO67540.1"/>
    <property type="molecule type" value="Genomic_DNA"/>
</dbReference>
<dbReference type="InterPro" id="IPR014001">
    <property type="entry name" value="Helicase_ATP-bd"/>
</dbReference>
<dbReference type="OrthoDB" id="4313at10239"/>
<keyword evidence="10" id="KW-1185">Reference proteome</keyword>